<dbReference type="GO" id="GO:0016740">
    <property type="term" value="F:transferase activity"/>
    <property type="evidence" value="ECO:0007669"/>
    <property type="project" value="UniProtKB-KW"/>
</dbReference>
<comment type="caution">
    <text evidence="5">The sequence shown here is derived from an EMBL/GenBank/DDBJ whole genome shotgun (WGS) entry which is preliminary data.</text>
</comment>
<keyword evidence="2" id="KW-0963">Cytoplasm</keyword>
<evidence type="ECO:0000256" key="4">
    <source>
        <dbReference type="PIRSR" id="PIRSR006223-50"/>
    </source>
</evidence>
<feature type="active site" description="Cysteine persulfide intermediate" evidence="4">
    <location>
        <position position="107"/>
    </location>
</feature>
<proteinExistence type="inferred from homology"/>
<dbReference type="RefSeq" id="WP_232594711.1">
    <property type="nucleotide sequence ID" value="NZ_BSPD01000054.1"/>
</dbReference>
<evidence type="ECO:0000256" key="2">
    <source>
        <dbReference type="ARBA" id="ARBA00022490"/>
    </source>
</evidence>
<dbReference type="NCBIfam" id="TIGR03342">
    <property type="entry name" value="dsrC_tusE_dsvC"/>
    <property type="match status" value="1"/>
</dbReference>
<dbReference type="GO" id="GO:0097163">
    <property type="term" value="F:sulfur carrier activity"/>
    <property type="evidence" value="ECO:0007669"/>
    <property type="project" value="TreeGrafter"/>
</dbReference>
<sequence>MNISLPQIKFDSEGYLEELSQWTPELATLLAKEENIELSHAHWEILHAVRNFYNEFDHAPAMRVLVKYLAATLGPDKSHSIYLLTLFPDSPAKKACRIAGLPKPTNCL</sequence>
<comment type="similarity">
    <text evidence="3">Belongs to the dsrC/tusE family.</text>
</comment>
<dbReference type="EC" id="2.8.1.-" evidence="3"/>
<comment type="subcellular location">
    <subcellularLocation>
        <location evidence="1">Cytoplasm</location>
    </subcellularLocation>
</comment>
<evidence type="ECO:0000313" key="6">
    <source>
        <dbReference type="Proteomes" id="UP001156870"/>
    </source>
</evidence>
<dbReference type="SUPFAM" id="SSF69721">
    <property type="entry name" value="DsrC, the gamma subunit of dissimilatory sulfite reductase"/>
    <property type="match status" value="1"/>
</dbReference>
<dbReference type="AlphaFoldDB" id="A0AA37T806"/>
<organism evidence="5 6">
    <name type="scientific">Marinibactrum halimedae</name>
    <dbReference type="NCBI Taxonomy" id="1444977"/>
    <lineage>
        <taxon>Bacteria</taxon>
        <taxon>Pseudomonadati</taxon>
        <taxon>Pseudomonadota</taxon>
        <taxon>Gammaproteobacteria</taxon>
        <taxon>Cellvibrionales</taxon>
        <taxon>Cellvibrionaceae</taxon>
        <taxon>Marinibactrum</taxon>
    </lineage>
</organism>
<name>A0AA37T806_9GAMM</name>
<keyword evidence="6" id="KW-1185">Reference proteome</keyword>
<dbReference type="PANTHER" id="PTHR37010">
    <property type="entry name" value="SULFURTRANSFERASE TUSE"/>
    <property type="match status" value="1"/>
</dbReference>
<keyword evidence="3" id="KW-0808">Transferase</keyword>
<evidence type="ECO:0000256" key="3">
    <source>
        <dbReference type="PIRNR" id="PIRNR006223"/>
    </source>
</evidence>
<dbReference type="InterPro" id="IPR042072">
    <property type="entry name" value="DsrC-like_C"/>
</dbReference>
<dbReference type="InterPro" id="IPR025526">
    <property type="entry name" value="DsrC-like_dom_sf"/>
</dbReference>
<dbReference type="GO" id="GO:0005737">
    <property type="term" value="C:cytoplasm"/>
    <property type="evidence" value="ECO:0007669"/>
    <property type="project" value="UniProtKB-SubCell"/>
</dbReference>
<evidence type="ECO:0000313" key="5">
    <source>
        <dbReference type="EMBL" id="GLS26522.1"/>
    </source>
</evidence>
<protein>
    <recommendedName>
        <fullName evidence="3">Sulfurtransferase</fullName>
        <ecNumber evidence="3">2.8.1.-</ecNumber>
    </recommendedName>
</protein>
<dbReference type="InterPro" id="IPR007453">
    <property type="entry name" value="DsrC/TusE"/>
</dbReference>
<dbReference type="Proteomes" id="UP001156870">
    <property type="component" value="Unassembled WGS sequence"/>
</dbReference>
<dbReference type="EMBL" id="BSPD01000054">
    <property type="protein sequence ID" value="GLS26522.1"/>
    <property type="molecule type" value="Genomic_DNA"/>
</dbReference>
<dbReference type="Pfam" id="PF04358">
    <property type="entry name" value="DsrC"/>
    <property type="match status" value="1"/>
</dbReference>
<reference evidence="5 6" key="1">
    <citation type="journal article" date="2014" name="Int. J. Syst. Evol. Microbiol.">
        <title>Complete genome sequence of Corynebacterium casei LMG S-19264T (=DSM 44701T), isolated from a smear-ripened cheese.</title>
        <authorList>
            <consortium name="US DOE Joint Genome Institute (JGI-PGF)"/>
            <person name="Walter F."/>
            <person name="Albersmeier A."/>
            <person name="Kalinowski J."/>
            <person name="Ruckert C."/>
        </authorList>
    </citation>
    <scope>NUCLEOTIDE SEQUENCE [LARGE SCALE GENOMIC DNA]</scope>
    <source>
        <strain evidence="5 6">NBRC 110095</strain>
    </source>
</reference>
<dbReference type="InterPro" id="IPR043163">
    <property type="entry name" value="DsrC-like_N"/>
</dbReference>
<evidence type="ECO:0000256" key="1">
    <source>
        <dbReference type="ARBA" id="ARBA00004496"/>
    </source>
</evidence>
<gene>
    <name evidence="5" type="primary">tusE</name>
    <name evidence="5" type="ORF">GCM10007877_22380</name>
</gene>
<dbReference type="PANTHER" id="PTHR37010:SF1">
    <property type="entry name" value="SULFURTRANSFERASE TUSE"/>
    <property type="match status" value="1"/>
</dbReference>
<dbReference type="PIRSF" id="PIRSF006223">
    <property type="entry name" value="DsrC_TusE"/>
    <property type="match status" value="1"/>
</dbReference>
<dbReference type="GO" id="GO:0002143">
    <property type="term" value="P:tRNA wobble position uridine thiolation"/>
    <property type="evidence" value="ECO:0007669"/>
    <property type="project" value="TreeGrafter"/>
</dbReference>
<comment type="function">
    <text evidence="3">Part of a sulfur-relay system.</text>
</comment>
<dbReference type="Gene3D" id="1.10.10.370">
    <property type="entry name" value="DsrC-like protein, C-terminal domain"/>
    <property type="match status" value="1"/>
</dbReference>
<accession>A0AA37T806</accession>
<dbReference type="Gene3D" id="3.30.1420.10">
    <property type="match status" value="1"/>
</dbReference>